<dbReference type="InterPro" id="IPR036770">
    <property type="entry name" value="Ankyrin_rpt-contain_sf"/>
</dbReference>
<accession>A0A6V7PJT8</accession>
<proteinExistence type="predicted"/>
<sequence>MSAPERESIDYDLLKALRRGDEGFVRKFFAEDSVLGGHAVDVERPDAENVTDGARICRSWQGVTTGGNSALHIVAGFGHLELAKFICDKDRSLLAAGARYSSLLTARNEARETPLHCAARAGSGRIVSHFISVLAADSRRSEELLRAKDGREDCPVRGGRRRPCSGGKSFDGEGS</sequence>
<name>A0A6V7PJT8_ANACO</name>
<dbReference type="PANTHER" id="PTHR24121">
    <property type="entry name" value="NO MECHANORECEPTOR POTENTIAL C, ISOFORM D-RELATED"/>
    <property type="match status" value="1"/>
</dbReference>
<dbReference type="Gene3D" id="1.25.40.20">
    <property type="entry name" value="Ankyrin repeat-containing domain"/>
    <property type="match status" value="1"/>
</dbReference>
<gene>
    <name evidence="2" type="ORF">CB5_LOCUS14302</name>
</gene>
<dbReference type="EMBL" id="LR862148">
    <property type="protein sequence ID" value="CAD1831091.1"/>
    <property type="molecule type" value="Genomic_DNA"/>
</dbReference>
<feature type="region of interest" description="Disordered" evidence="1">
    <location>
        <begin position="149"/>
        <end position="175"/>
    </location>
</feature>
<dbReference type="SUPFAM" id="SSF48403">
    <property type="entry name" value="Ankyrin repeat"/>
    <property type="match status" value="1"/>
</dbReference>
<dbReference type="SMART" id="SM00248">
    <property type="entry name" value="ANK"/>
    <property type="match status" value="2"/>
</dbReference>
<dbReference type="InterPro" id="IPR002110">
    <property type="entry name" value="Ankyrin_rpt"/>
</dbReference>
<evidence type="ECO:0000256" key="1">
    <source>
        <dbReference type="SAM" id="MobiDB-lite"/>
    </source>
</evidence>
<dbReference type="PANTHER" id="PTHR24121:SF21">
    <property type="entry name" value="ANKYRIN REPEAT FAMILY PROTEIN"/>
    <property type="match status" value="1"/>
</dbReference>
<organism evidence="2">
    <name type="scientific">Ananas comosus var. bracteatus</name>
    <name type="common">red pineapple</name>
    <dbReference type="NCBI Taxonomy" id="296719"/>
    <lineage>
        <taxon>Eukaryota</taxon>
        <taxon>Viridiplantae</taxon>
        <taxon>Streptophyta</taxon>
        <taxon>Embryophyta</taxon>
        <taxon>Tracheophyta</taxon>
        <taxon>Spermatophyta</taxon>
        <taxon>Magnoliopsida</taxon>
        <taxon>Liliopsida</taxon>
        <taxon>Poales</taxon>
        <taxon>Bromeliaceae</taxon>
        <taxon>Bromelioideae</taxon>
        <taxon>Ananas</taxon>
    </lineage>
</organism>
<protein>
    <submittedName>
        <fullName evidence="2">Uncharacterized protein</fullName>
    </submittedName>
</protein>
<evidence type="ECO:0000313" key="2">
    <source>
        <dbReference type="EMBL" id="CAD1831091.1"/>
    </source>
</evidence>
<dbReference type="AlphaFoldDB" id="A0A6V7PJT8"/>
<dbReference type="Pfam" id="PF12796">
    <property type="entry name" value="Ank_2"/>
    <property type="match status" value="1"/>
</dbReference>
<reference evidence="2" key="1">
    <citation type="submission" date="2020-07" db="EMBL/GenBank/DDBJ databases">
        <authorList>
            <person name="Lin J."/>
        </authorList>
    </citation>
    <scope>NUCLEOTIDE SEQUENCE</scope>
</reference>